<keyword evidence="1" id="KW-0732">Signal</keyword>
<protein>
    <submittedName>
        <fullName evidence="2">Uncharacterized protein</fullName>
    </submittedName>
</protein>
<keyword evidence="3" id="KW-1185">Reference proteome</keyword>
<evidence type="ECO:0000256" key="1">
    <source>
        <dbReference type="SAM" id="SignalP"/>
    </source>
</evidence>
<organism evidence="2 3">
    <name type="scientific">Palleronia pelagia</name>
    <dbReference type="NCBI Taxonomy" id="387096"/>
    <lineage>
        <taxon>Bacteria</taxon>
        <taxon>Pseudomonadati</taxon>
        <taxon>Pseudomonadota</taxon>
        <taxon>Alphaproteobacteria</taxon>
        <taxon>Rhodobacterales</taxon>
        <taxon>Roseobacteraceae</taxon>
        <taxon>Palleronia</taxon>
    </lineage>
</organism>
<dbReference type="EMBL" id="FOCM01000004">
    <property type="protein sequence ID" value="SEN46640.1"/>
    <property type="molecule type" value="Genomic_DNA"/>
</dbReference>
<feature type="signal peptide" evidence="1">
    <location>
        <begin position="1"/>
        <end position="19"/>
    </location>
</feature>
<evidence type="ECO:0000313" key="2">
    <source>
        <dbReference type="EMBL" id="SEN46640.1"/>
    </source>
</evidence>
<feature type="chain" id="PRO_5011783454" evidence="1">
    <location>
        <begin position="20"/>
        <end position="90"/>
    </location>
</feature>
<sequence>MKRIAIALALGCLAAPAMAEQQVYPFKTHENFCPNGLQPVYAGGEICCGKPTTHMTYAQVMQHPVPRRHAPRRVEYIPAEKGIPTHKGLD</sequence>
<accession>A0A1H8GS44</accession>
<name>A0A1H8GS44_9RHOB</name>
<dbReference type="AlphaFoldDB" id="A0A1H8GS44"/>
<reference evidence="3" key="1">
    <citation type="submission" date="2016-10" db="EMBL/GenBank/DDBJ databases">
        <authorList>
            <person name="Varghese N."/>
            <person name="Submissions S."/>
        </authorList>
    </citation>
    <scope>NUCLEOTIDE SEQUENCE [LARGE SCALE GENOMIC DNA]</scope>
    <source>
        <strain evidence="3">DSM 26893</strain>
    </source>
</reference>
<dbReference type="Proteomes" id="UP000199372">
    <property type="component" value="Unassembled WGS sequence"/>
</dbReference>
<evidence type="ECO:0000313" key="3">
    <source>
        <dbReference type="Proteomes" id="UP000199372"/>
    </source>
</evidence>
<proteinExistence type="predicted"/>
<dbReference type="RefSeq" id="WP_175481708.1">
    <property type="nucleotide sequence ID" value="NZ_FOCM01000004.1"/>
</dbReference>
<gene>
    <name evidence="2" type="ORF">SAMN04488011_104184</name>
</gene>